<protein>
    <recommendedName>
        <fullName evidence="3">HEAT repeat-containing protein</fullName>
    </recommendedName>
</protein>
<evidence type="ECO:0000313" key="1">
    <source>
        <dbReference type="EMBL" id="UXP31535.1"/>
    </source>
</evidence>
<dbReference type="InterPro" id="IPR016024">
    <property type="entry name" value="ARM-type_fold"/>
</dbReference>
<gene>
    <name evidence="1" type="ORF">N6H18_14380</name>
</gene>
<dbReference type="SUPFAM" id="SSF48371">
    <property type="entry name" value="ARM repeat"/>
    <property type="match status" value="1"/>
</dbReference>
<evidence type="ECO:0008006" key="3">
    <source>
        <dbReference type="Google" id="ProtNLM"/>
    </source>
</evidence>
<accession>A0ABY6CLZ1</accession>
<dbReference type="RefSeq" id="WP_262308974.1">
    <property type="nucleotide sequence ID" value="NZ_CP106679.1"/>
</dbReference>
<name>A0ABY6CLZ1_9BACT</name>
<dbReference type="Proteomes" id="UP001065174">
    <property type="component" value="Chromosome"/>
</dbReference>
<organism evidence="1 2">
    <name type="scientific">Reichenbachiella agarivorans</name>
    <dbReference type="NCBI Taxonomy" id="2979464"/>
    <lineage>
        <taxon>Bacteria</taxon>
        <taxon>Pseudomonadati</taxon>
        <taxon>Bacteroidota</taxon>
        <taxon>Cytophagia</taxon>
        <taxon>Cytophagales</taxon>
        <taxon>Reichenbachiellaceae</taxon>
        <taxon>Reichenbachiella</taxon>
    </lineage>
</organism>
<dbReference type="EMBL" id="CP106679">
    <property type="protein sequence ID" value="UXP31535.1"/>
    <property type="molecule type" value="Genomic_DNA"/>
</dbReference>
<reference evidence="1" key="1">
    <citation type="submission" date="2022-09" db="EMBL/GenBank/DDBJ databases">
        <title>Comparative genomics and taxonomic characterization of three novel marine species of genus Reichenbachiella exhibiting antioxidant and polysaccharide degradation activities.</title>
        <authorList>
            <person name="Muhammad N."/>
            <person name="Lee Y.-J."/>
            <person name="Ko J."/>
            <person name="Kim S.-G."/>
        </authorList>
    </citation>
    <scope>NUCLEOTIDE SEQUENCE</scope>
    <source>
        <strain evidence="1">BKB1-1</strain>
    </source>
</reference>
<keyword evidence="2" id="KW-1185">Reference proteome</keyword>
<evidence type="ECO:0000313" key="2">
    <source>
        <dbReference type="Proteomes" id="UP001065174"/>
    </source>
</evidence>
<proteinExistence type="predicted"/>
<sequence>MMNELISRLSGPVSKQKSLEVAAFVMTDPSRLDTLIDIFLGDDHRLCQNAAMTITCLVDHYPGSIHPYITRCIDQLDKNPIDAVKRNVLRMLQDQETPESHHGQLVQHCFDYLTNRQTAIAIQVFAMSVLANLCDIYPDLKNELRIIVEDMIPNGSGGIQSRGKKILKRLAHG</sequence>